<keyword evidence="1" id="KW-0812">Transmembrane</keyword>
<feature type="transmembrane region" description="Helical" evidence="1">
    <location>
        <begin position="276"/>
        <end position="297"/>
    </location>
</feature>
<feature type="transmembrane region" description="Helical" evidence="1">
    <location>
        <begin position="342"/>
        <end position="360"/>
    </location>
</feature>
<name>A0A0S4TI24_CRYHO</name>
<evidence type="ECO:0000313" key="2">
    <source>
        <dbReference type="EMBL" id="CUV06553.1"/>
    </source>
</evidence>
<accession>A0A0S4TI24</accession>
<evidence type="ECO:0000256" key="1">
    <source>
        <dbReference type="SAM" id="Phobius"/>
    </source>
</evidence>
<keyword evidence="1" id="KW-0472">Membrane</keyword>
<dbReference type="EMBL" id="LN877952">
    <property type="protein sequence ID" value="CUV06553.1"/>
    <property type="molecule type" value="Genomic_DNA"/>
</dbReference>
<dbReference type="VEuPathDB" id="CryptoDB:GY17_00000129"/>
<dbReference type="Proteomes" id="UP000199752">
    <property type="component" value="Chromosome 6"/>
</dbReference>
<protein>
    <submittedName>
        <fullName evidence="2">Uncharacterized protein</fullName>
    </submittedName>
</protein>
<dbReference type="VEuPathDB" id="CryptoDB:CHUDEA6_1280"/>
<reference evidence="2" key="1">
    <citation type="submission" date="2015-08" db="EMBL/GenBank/DDBJ databases">
        <authorList>
            <person name="Babu N.S."/>
            <person name="Beckwith C.J."/>
            <person name="Beseler K.G."/>
            <person name="Brison A."/>
            <person name="Carone J.V."/>
            <person name="Caskin T.P."/>
            <person name="Diamond M."/>
            <person name="Durham M.E."/>
            <person name="Foxe J.M."/>
            <person name="Go M."/>
            <person name="Henderson B.A."/>
            <person name="Jones I.B."/>
            <person name="McGettigan J.A."/>
            <person name="Micheletti S.J."/>
            <person name="Nasrallah M.E."/>
            <person name="Ortiz D."/>
            <person name="Piller C.R."/>
            <person name="Privatt S.R."/>
            <person name="Schneider S.L."/>
            <person name="Sharp S."/>
            <person name="Smith T.C."/>
            <person name="Stanton J.D."/>
            <person name="Ullery H.E."/>
            <person name="Wilson R.J."/>
            <person name="Serrano M.G."/>
            <person name="Buck G."/>
            <person name="Lee V."/>
            <person name="Wang Y."/>
            <person name="Carvalho R."/>
            <person name="Voegtly L."/>
            <person name="Shi R."/>
            <person name="Duckworth R."/>
            <person name="Johnson A."/>
            <person name="Loviza R."/>
            <person name="Walstead R."/>
            <person name="Shah Z."/>
            <person name="Kiflezghi M."/>
            <person name="Wade K."/>
            <person name="Ball S.L."/>
            <person name="Bradley K.W."/>
            <person name="Asai D.J."/>
            <person name="Bowman C.A."/>
            <person name="Russell D.A."/>
            <person name="Pope W.H."/>
            <person name="Jacobs-Sera D."/>
            <person name="Hendrix R.W."/>
            <person name="Hatfull G.F."/>
        </authorList>
    </citation>
    <scope>NUCLEOTIDE SEQUENCE [LARGE SCALE GENOMIC DNA]</scope>
</reference>
<organism evidence="2">
    <name type="scientific">Cryptosporidium hominis</name>
    <dbReference type="NCBI Taxonomy" id="237895"/>
    <lineage>
        <taxon>Eukaryota</taxon>
        <taxon>Sar</taxon>
        <taxon>Alveolata</taxon>
        <taxon>Apicomplexa</taxon>
        <taxon>Conoidasida</taxon>
        <taxon>Coccidia</taxon>
        <taxon>Eucoccidiorida</taxon>
        <taxon>Eimeriorina</taxon>
        <taxon>Cryptosporidiidae</taxon>
        <taxon>Cryptosporidium</taxon>
    </lineage>
</organism>
<dbReference type="VEuPathDB" id="CryptoDB:Chro.60162"/>
<sequence length="1554" mass="181931">MRGIRCKRKRGRNTDVNEIHCAFNEEKKNYKKCRPIKNVSYSNIFLKKMFENKTKFEMEDWIQLFLKSIVIKDFMNAIPHFRIFERMLSITSKHITGSKLKSFFAEFIIRMEDFDVSVIPLFFEWCYILYRQKLNFSKNQIREDIRYEVLRDALLGIVSGRARNYIIMLICCDLEISTKYLFPNSQMSNWKEELEECFEENYSLRDLKNDFWSFALQIFKSLADENSFRESLFELKLWDERTCLCKIDDWIVENSSRSTHIDWIRDNSSFLSNNKLLLILFSSFINFFPFTIEFFSLTVELILNTKIENCNSKTQSNSNFENEHTYRSCKHEKISFESCSEIYNLIIYFISSLIFIYYGIDFELLDEFNLIYEESFNILYYLTSGGKDNNSSFYKYEFSDHLLQIKYLIKHFRRHPSLIIDMNEISIQIIENNDAFLVLVFNSILNIYKFRNTQRSLPSFQYNSKHEIFEEILITLLFLAILHPKTSDITILYLFNSIYEELYSFGFLLIGSCMTLLYKKDIFPEGISKRVQLNISNFRNIHLINSQNFPYIQFMNCTYHLISRNIENFKIINMIFQLLEGNYLQYIRNVPQIIDSKQNNEDKNLSINISLALTSIYMKLLEFFHLNPSLCKLFFEMKQYIQKSGSINRHFLDENDWTKLAKCNPKVSLLGIFNQLSENQEFYNSKNLICDPKDKLIESLQNNTFNDLGVFKMNYSTMIHLIAILYIPIIKRVNMSLYKFKYSIHPSNYLIGEDACFNNSEYEFNDKIFEIEQQEVSIPKQFCIEFLEEVINYCKNLGVESPFDVDRFLLKNAIDNSSININGQSILSSIHTCENDNKKKCFVCCIDSYAEYLGIINAFQPIGEEIYQSYYISKTWVYHALIISIVTIINSNINIDEMNRVDCSEIKTLIRISNKIEYSFYNNITFELLEKLISILINEIKDDVAIMKESGDPQRIIFRSLLIYLLIIVLNNELGQTILSNIDFQYLLVRLCHLFSFRIECLATNVYNNIETDGTNELINAFDGFSTPNIRRTPNSSNGDINDQNITPISVSSKKSCNTITPINKKRITPIIISRNSSSNKRSISILDEQTNNGASKATYLALKEDTKSYSCIFHLKIILNAINIIREFIPQDLNIINNDSFGGKTIGFQDSNTEFVLNIMENSLFFLLPSNTISKKSIFNFNNINGTSNEINYHGLSTIHEGSESSEAEEIENLSEIDKHGSKLRNSKCKIIVQTNIPYLLNDDDFSKDWYMEIIIYLIKFIVNNTQSVKDISSIITDIASRIALWSRKENKVLIFNVCVEVLKFSHDYFYDEIPEISLCILRNSGFQLLQSIKFVFVAILDQNSLLINNTLSDLPSINAMAELESLNKAIFVFNRLVRIFEMCFQVIFFNGNNLTEKDNLWIRNAINLIEMGIETLSTELSKMERIKLPPKMDDEEEFFDEDENINGSGNLELKCTSSNEVWSMTILDCNDMLRECDYIHNIISSNWVDPNSLDQSGSNRRNNRCNIKEIDDDLDNFITFEQCDEGILQENDSYSDIKLTPHWNTFIKSLFL</sequence>
<gene>
    <name evidence="2" type="ORF">CHUDEA6_1280</name>
</gene>
<keyword evidence="1" id="KW-1133">Transmembrane helix</keyword>
<dbReference type="VEuPathDB" id="CryptoDB:ChTU502y2012_406g0370"/>
<proteinExistence type="predicted"/>